<evidence type="ECO:0000256" key="5">
    <source>
        <dbReference type="ARBA" id="ARBA00022723"/>
    </source>
</evidence>
<dbReference type="GO" id="GO:0020037">
    <property type="term" value="F:heme binding"/>
    <property type="evidence" value="ECO:0007669"/>
    <property type="project" value="InterPro"/>
</dbReference>
<proteinExistence type="inferred from homology"/>
<evidence type="ECO:0000256" key="1">
    <source>
        <dbReference type="ARBA" id="ARBA00001971"/>
    </source>
</evidence>
<dbReference type="InterPro" id="IPR050364">
    <property type="entry name" value="Cytochrome_P450_fung"/>
</dbReference>
<keyword evidence="5 9" id="KW-0479">Metal-binding</keyword>
<reference evidence="11 12" key="1">
    <citation type="submission" date="2020-01" db="EMBL/GenBank/DDBJ databases">
        <authorList>
            <person name="Gupta K D."/>
        </authorList>
    </citation>
    <scope>NUCLEOTIDE SEQUENCE [LARGE SCALE GENOMIC DNA]</scope>
</reference>
<evidence type="ECO:0000256" key="2">
    <source>
        <dbReference type="ARBA" id="ARBA00005179"/>
    </source>
</evidence>
<evidence type="ECO:0000256" key="8">
    <source>
        <dbReference type="ARBA" id="ARBA00023033"/>
    </source>
</evidence>
<evidence type="ECO:0000313" key="12">
    <source>
        <dbReference type="Proteomes" id="UP000467700"/>
    </source>
</evidence>
<sequence>MVTYTTAFYYALSALAVWSLLQLRKKRFLPLPPGPSGFPLIGNVYDIPHDYPWHTYAEWAKKYGDIIHLNVFGHETILLNSAKAAIEILDKRSSNYSDRPRMTPPTSLASLYPVHKQTTITLLEQLSNSPERFVDHIRQYVGSAVLRAAYGYTVKILLGRISAFPAIYPRTVAWGWFQTNGPGFAEEFSCSSRYPLRQCQTRNGEWISRAVLQEVIKNCAGLVYLAGSDTTASLLLTWMLAMARYLEVQARAQSEVDAVTRGLRLPDFDDRNSAPYLDAMITETMRWHPVTPMALPHRAMSQDVYEGYRIPAGTARFIFVFSFFESAILFRSGTTVTANTWAILHDETMYPEPFDFQPERFLQSKDGGKDGVCPDPFIMGAFGFGRRICPGRYLALNSAWIAIASILSLYTISKFVEEDGTVVEPTVEFTDGLVSHPKPYRIKLISRRDVNKALEAAKLEDY</sequence>
<dbReference type="GO" id="GO:0004497">
    <property type="term" value="F:monooxygenase activity"/>
    <property type="evidence" value="ECO:0007669"/>
    <property type="project" value="UniProtKB-KW"/>
</dbReference>
<comment type="caution">
    <text evidence="11">The sequence shown here is derived from an EMBL/GenBank/DDBJ whole genome shotgun (WGS) entry which is preliminary data.</text>
</comment>
<gene>
    <name evidence="11" type="ORF">AAE3_LOCUS912</name>
</gene>
<dbReference type="GO" id="GO:0016705">
    <property type="term" value="F:oxidoreductase activity, acting on paired donors, with incorporation or reduction of molecular oxygen"/>
    <property type="evidence" value="ECO:0007669"/>
    <property type="project" value="InterPro"/>
</dbReference>
<feature type="binding site" description="axial binding residue" evidence="9">
    <location>
        <position position="389"/>
    </location>
    <ligand>
        <name>heme</name>
        <dbReference type="ChEBI" id="CHEBI:30413"/>
    </ligand>
    <ligandPart>
        <name>Fe</name>
        <dbReference type="ChEBI" id="CHEBI:18248"/>
    </ligandPart>
</feature>
<evidence type="ECO:0000256" key="6">
    <source>
        <dbReference type="ARBA" id="ARBA00023002"/>
    </source>
</evidence>
<dbReference type="AlphaFoldDB" id="A0A8S0W146"/>
<dbReference type="PANTHER" id="PTHR46300">
    <property type="entry name" value="P450, PUTATIVE (EUROFUNG)-RELATED-RELATED"/>
    <property type="match status" value="1"/>
</dbReference>
<evidence type="ECO:0000256" key="7">
    <source>
        <dbReference type="ARBA" id="ARBA00023004"/>
    </source>
</evidence>
<dbReference type="InterPro" id="IPR017972">
    <property type="entry name" value="Cyt_P450_CS"/>
</dbReference>
<keyword evidence="4 9" id="KW-0349">Heme</keyword>
<keyword evidence="8 10" id="KW-0503">Monooxygenase</keyword>
<dbReference type="PRINTS" id="PR00463">
    <property type="entry name" value="EP450I"/>
</dbReference>
<evidence type="ECO:0000256" key="4">
    <source>
        <dbReference type="ARBA" id="ARBA00022617"/>
    </source>
</evidence>
<dbReference type="GO" id="GO:0005506">
    <property type="term" value="F:iron ion binding"/>
    <property type="evidence" value="ECO:0007669"/>
    <property type="project" value="InterPro"/>
</dbReference>
<name>A0A8S0W146_CYCAE</name>
<dbReference type="Gene3D" id="1.10.630.10">
    <property type="entry name" value="Cytochrome P450"/>
    <property type="match status" value="2"/>
</dbReference>
<protein>
    <recommendedName>
        <fullName evidence="13">Cytochrome P450</fullName>
    </recommendedName>
</protein>
<dbReference type="PRINTS" id="PR00385">
    <property type="entry name" value="P450"/>
</dbReference>
<keyword evidence="6 10" id="KW-0560">Oxidoreductase</keyword>
<evidence type="ECO:0000256" key="9">
    <source>
        <dbReference type="PIRSR" id="PIRSR602401-1"/>
    </source>
</evidence>
<evidence type="ECO:0008006" key="13">
    <source>
        <dbReference type="Google" id="ProtNLM"/>
    </source>
</evidence>
<evidence type="ECO:0000256" key="3">
    <source>
        <dbReference type="ARBA" id="ARBA00010617"/>
    </source>
</evidence>
<keyword evidence="12" id="KW-1185">Reference proteome</keyword>
<comment type="pathway">
    <text evidence="2">Secondary metabolite biosynthesis.</text>
</comment>
<dbReference type="SUPFAM" id="SSF48264">
    <property type="entry name" value="Cytochrome P450"/>
    <property type="match status" value="1"/>
</dbReference>
<evidence type="ECO:0000313" key="11">
    <source>
        <dbReference type="EMBL" id="CAA7258706.1"/>
    </source>
</evidence>
<organism evidence="11 12">
    <name type="scientific">Cyclocybe aegerita</name>
    <name type="common">Black poplar mushroom</name>
    <name type="synonym">Agrocybe aegerita</name>
    <dbReference type="NCBI Taxonomy" id="1973307"/>
    <lineage>
        <taxon>Eukaryota</taxon>
        <taxon>Fungi</taxon>
        <taxon>Dikarya</taxon>
        <taxon>Basidiomycota</taxon>
        <taxon>Agaricomycotina</taxon>
        <taxon>Agaricomycetes</taxon>
        <taxon>Agaricomycetidae</taxon>
        <taxon>Agaricales</taxon>
        <taxon>Agaricineae</taxon>
        <taxon>Bolbitiaceae</taxon>
        <taxon>Cyclocybe</taxon>
    </lineage>
</organism>
<comment type="cofactor">
    <cofactor evidence="1 9">
        <name>heme</name>
        <dbReference type="ChEBI" id="CHEBI:30413"/>
    </cofactor>
</comment>
<dbReference type="InterPro" id="IPR036396">
    <property type="entry name" value="Cyt_P450_sf"/>
</dbReference>
<dbReference type="InterPro" id="IPR002401">
    <property type="entry name" value="Cyt_P450_E_grp-I"/>
</dbReference>
<keyword evidence="7 9" id="KW-0408">Iron</keyword>
<dbReference type="Pfam" id="PF00067">
    <property type="entry name" value="p450"/>
    <property type="match status" value="3"/>
</dbReference>
<evidence type="ECO:0000256" key="10">
    <source>
        <dbReference type="RuleBase" id="RU000461"/>
    </source>
</evidence>
<dbReference type="InterPro" id="IPR001128">
    <property type="entry name" value="Cyt_P450"/>
</dbReference>
<dbReference type="EMBL" id="CACVBS010000002">
    <property type="protein sequence ID" value="CAA7258706.1"/>
    <property type="molecule type" value="Genomic_DNA"/>
</dbReference>
<dbReference type="PANTHER" id="PTHR46300:SF7">
    <property type="entry name" value="P450, PUTATIVE (EUROFUNG)-RELATED"/>
    <property type="match status" value="1"/>
</dbReference>
<dbReference type="OrthoDB" id="2789670at2759"/>
<dbReference type="Proteomes" id="UP000467700">
    <property type="component" value="Unassembled WGS sequence"/>
</dbReference>
<accession>A0A8S0W146</accession>
<dbReference type="PROSITE" id="PS00086">
    <property type="entry name" value="CYTOCHROME_P450"/>
    <property type="match status" value="1"/>
</dbReference>
<comment type="similarity">
    <text evidence="3 10">Belongs to the cytochrome P450 family.</text>
</comment>